<dbReference type="AlphaFoldDB" id="A0A0C7P4H2"/>
<dbReference type="InterPro" id="IPR017853">
    <property type="entry name" value="GH"/>
</dbReference>
<sequence>MAKDTPKWLKNCVIYEVFTRNFANAGTFNDVYNDLERIKALGVDIVWLMPFYPVGKVGRKGTHGSPYSIKNYEEISLEYGNKDFFKKLIDKAHSIDLKIMIDIVFNHTSMDSYLIEKHPEWFLKDEKGNFTRKVSEWNDVYDLDFNNKELWEYLISVLEMWVELGVDGFRCDVASLIPLDFWRRAKEYISQKKELIWLAESLDLNFLNSLRNRGFEVSCDAELYDVFDLTYDYDGYEYLHSFFRGEKGLDYFLNQIYLQKTMLPNNSVKMRFLENHDNPRISFLLNGKNKIKNWTMFYSLLPGATLVYAGQELMLDKLPSLFDKDPIKWNKGDYEFLNYFKKVIKLSKEIKSQCDLFSARELAKGIIELKWKGESSEYLAILNLEDRFGEIPVDFTLYASDLLTNEIVKIEKIFKIRKLPLIFKLK</sequence>
<proteinExistence type="predicted"/>
<keyword evidence="2" id="KW-0378">Hydrolase</keyword>
<dbReference type="KEGG" id="dtn:DTL3_1450"/>
<dbReference type="STRING" id="1006576.DTL3_1450"/>
<dbReference type="GO" id="GO:0009313">
    <property type="term" value="P:oligosaccharide catabolic process"/>
    <property type="evidence" value="ECO:0007669"/>
    <property type="project" value="TreeGrafter"/>
</dbReference>
<dbReference type="OrthoDB" id="9805159at2"/>
<dbReference type="InterPro" id="IPR006047">
    <property type="entry name" value="GH13_cat_dom"/>
</dbReference>
<dbReference type="SMART" id="SM00642">
    <property type="entry name" value="Aamy"/>
    <property type="match status" value="1"/>
</dbReference>
<feature type="domain" description="Glycosyl hydrolase family 13 catalytic" evidence="1">
    <location>
        <begin position="16"/>
        <end position="347"/>
    </location>
</feature>
<dbReference type="EMBL" id="LN824141">
    <property type="protein sequence ID" value="CEP78744.1"/>
    <property type="molecule type" value="Genomic_DNA"/>
</dbReference>
<dbReference type="GO" id="GO:0004556">
    <property type="term" value="F:alpha-amylase activity"/>
    <property type="evidence" value="ECO:0007669"/>
    <property type="project" value="UniProtKB-EC"/>
</dbReference>
<organism evidence="2 3">
    <name type="scientific">Defluviitoga tunisiensis</name>
    <dbReference type="NCBI Taxonomy" id="1006576"/>
    <lineage>
        <taxon>Bacteria</taxon>
        <taxon>Thermotogati</taxon>
        <taxon>Thermotogota</taxon>
        <taxon>Thermotogae</taxon>
        <taxon>Petrotogales</taxon>
        <taxon>Petrotogaceae</taxon>
        <taxon>Defluviitoga</taxon>
    </lineage>
</organism>
<protein>
    <submittedName>
        <fullName evidence="2">Alpha amylase</fullName>
        <ecNumber evidence="2">3.2.1.1</ecNumber>
    </submittedName>
</protein>
<accession>A0A0C7P4H2</accession>
<evidence type="ECO:0000313" key="2">
    <source>
        <dbReference type="EMBL" id="CEP78744.1"/>
    </source>
</evidence>
<dbReference type="Proteomes" id="UP000032809">
    <property type="component" value="Chromosome I"/>
</dbReference>
<dbReference type="PANTHER" id="PTHR10357:SF179">
    <property type="entry name" value="NEUTRAL AND BASIC AMINO ACID TRANSPORT PROTEIN RBAT"/>
    <property type="match status" value="1"/>
</dbReference>
<evidence type="ECO:0000259" key="1">
    <source>
        <dbReference type="SMART" id="SM00642"/>
    </source>
</evidence>
<dbReference type="Pfam" id="PF00128">
    <property type="entry name" value="Alpha-amylase"/>
    <property type="match status" value="1"/>
</dbReference>
<keyword evidence="3" id="KW-1185">Reference proteome</keyword>
<dbReference type="Gene3D" id="3.20.20.80">
    <property type="entry name" value="Glycosidases"/>
    <property type="match status" value="1"/>
</dbReference>
<dbReference type="HOGENOM" id="CLU_032719_0_0_0"/>
<dbReference type="RefSeq" id="WP_045088135.1">
    <property type="nucleotide sequence ID" value="NZ_LN824141.1"/>
</dbReference>
<keyword evidence="2" id="KW-0326">Glycosidase</keyword>
<evidence type="ECO:0000313" key="3">
    <source>
        <dbReference type="Proteomes" id="UP000032809"/>
    </source>
</evidence>
<name>A0A0C7P4H2_DEFTU</name>
<dbReference type="SUPFAM" id="SSF51445">
    <property type="entry name" value="(Trans)glycosidases"/>
    <property type="match status" value="1"/>
</dbReference>
<gene>
    <name evidence="2" type="primary">amyB</name>
    <name evidence="2" type="ORF">DTL3_1450</name>
</gene>
<dbReference type="PANTHER" id="PTHR10357">
    <property type="entry name" value="ALPHA-AMYLASE FAMILY MEMBER"/>
    <property type="match status" value="1"/>
</dbReference>
<dbReference type="CDD" id="cd11313">
    <property type="entry name" value="AmyAc_arch_bac_AmyA"/>
    <property type="match status" value="1"/>
</dbReference>
<dbReference type="PATRIC" id="fig|1006576.9.peg.1448"/>
<dbReference type="EC" id="3.2.1.1" evidence="2"/>
<reference evidence="3" key="1">
    <citation type="submission" date="2014-11" db="EMBL/GenBank/DDBJ databases">
        <authorList>
            <person name="Wibberg D."/>
        </authorList>
    </citation>
    <scope>NUCLEOTIDE SEQUENCE [LARGE SCALE GENOMIC DNA]</scope>
    <source>
        <strain evidence="3">L3</strain>
    </source>
</reference>